<dbReference type="GO" id="GO:0030182">
    <property type="term" value="P:neuron differentiation"/>
    <property type="evidence" value="ECO:0007669"/>
    <property type="project" value="TreeGrafter"/>
</dbReference>
<keyword evidence="3 9" id="KW-0217">Developmental protein</keyword>
<evidence type="ECO:0000256" key="6">
    <source>
        <dbReference type="ARBA" id="ARBA00022687"/>
    </source>
</evidence>
<keyword evidence="4" id="KW-0964">Secreted</keyword>
<dbReference type="PROSITE" id="PS00246">
    <property type="entry name" value="WNT1"/>
    <property type="match status" value="1"/>
</dbReference>
<dbReference type="GO" id="GO:0045165">
    <property type="term" value="P:cell fate commitment"/>
    <property type="evidence" value="ECO:0007669"/>
    <property type="project" value="TreeGrafter"/>
</dbReference>
<dbReference type="PANTHER" id="PTHR12027">
    <property type="entry name" value="WNT RELATED"/>
    <property type="match status" value="1"/>
</dbReference>
<dbReference type="PANTHER" id="PTHR12027:SF99">
    <property type="entry name" value="PROTEIN WNT"/>
    <property type="match status" value="1"/>
</dbReference>
<dbReference type="RefSeq" id="XP_013385109.1">
    <property type="nucleotide sequence ID" value="XM_013529655.1"/>
</dbReference>
<evidence type="ECO:0000256" key="8">
    <source>
        <dbReference type="ARBA" id="ARBA00023288"/>
    </source>
</evidence>
<comment type="similarity">
    <text evidence="2 9">Belongs to the Wnt family.</text>
</comment>
<dbReference type="InterPro" id="IPR043158">
    <property type="entry name" value="Wnt_C"/>
</dbReference>
<comment type="subcellular location">
    <subcellularLocation>
        <location evidence="1 9">Secreted</location>
        <location evidence="1 9">Extracellular space</location>
        <location evidence="1 9">Extracellular matrix</location>
    </subcellularLocation>
</comment>
<evidence type="ECO:0000256" key="1">
    <source>
        <dbReference type="ARBA" id="ARBA00004498"/>
    </source>
</evidence>
<reference evidence="12" key="1">
    <citation type="submission" date="2025-08" db="UniProtKB">
        <authorList>
            <consortium name="RefSeq"/>
        </authorList>
    </citation>
    <scope>IDENTIFICATION</scope>
    <source>
        <tissue evidence="12">Gonads</tissue>
    </source>
</reference>
<dbReference type="Proteomes" id="UP000085678">
    <property type="component" value="Unplaced"/>
</dbReference>
<feature type="signal peptide" evidence="10">
    <location>
        <begin position="1"/>
        <end position="22"/>
    </location>
</feature>
<evidence type="ECO:0000313" key="12">
    <source>
        <dbReference type="RefSeq" id="XP_013385109.1"/>
    </source>
</evidence>
<evidence type="ECO:0000256" key="9">
    <source>
        <dbReference type="RuleBase" id="RU003500"/>
    </source>
</evidence>
<keyword evidence="6 9" id="KW-0879">Wnt signaling pathway</keyword>
<dbReference type="STRING" id="7574.A0A1S3HJE4"/>
<evidence type="ECO:0000256" key="3">
    <source>
        <dbReference type="ARBA" id="ARBA00022473"/>
    </source>
</evidence>
<dbReference type="InterPro" id="IPR018161">
    <property type="entry name" value="Wnt_CS"/>
</dbReference>
<comment type="function">
    <text evidence="9">Ligand for members of the frizzled family of seven transmembrane receptors.</text>
</comment>
<dbReference type="InterPro" id="IPR009143">
    <property type="entry name" value="Wnt6"/>
</dbReference>
<sequence>MKIFQLVITSASFLCLLQFAASLRNKNGHWWYLGLSPTYLNGRDRRDDGDAAHRCNIRYFTPEQKKLCIKDDDILQVIARGARKGIQECQYQFRTRRWNCPTKNSTDVFGKVLQIKTRETAFIYAIQAASVMHEVARACAKGELKTCGCDSNIRNQKTDGEFEWGGCSHDINHANLFVSQFVDSTEIKVKAPGQMNLWNNEAGRLAISGEMKLLCKCHGVSGSCSIKVCWRTTDNFRKVGKNLKEKFDGASHVKYSKKKQKFKPRNKFQKLPGKTDLVYIKESPDYCTPNHKTDSLGTKGRLCNSTSQGLDGCQLMCCGRGYYTTVKQVEEDCDCKFIWCCEVKCQRCKYKIQQNFCN</sequence>
<feature type="chain" id="PRO_5010255452" description="Protein Wnt" evidence="10">
    <location>
        <begin position="23"/>
        <end position="358"/>
    </location>
</feature>
<evidence type="ECO:0000313" key="11">
    <source>
        <dbReference type="Proteomes" id="UP000085678"/>
    </source>
</evidence>
<name>A0A1S3HJE4_LINAN</name>
<dbReference type="Pfam" id="PF00110">
    <property type="entry name" value="wnt"/>
    <property type="match status" value="1"/>
</dbReference>
<proteinExistence type="inferred from homology"/>
<dbReference type="InParanoid" id="A0A1S3HJE4"/>
<dbReference type="OrthoDB" id="5945655at2759"/>
<dbReference type="InterPro" id="IPR005817">
    <property type="entry name" value="Wnt"/>
</dbReference>
<dbReference type="GO" id="GO:0005615">
    <property type="term" value="C:extracellular space"/>
    <property type="evidence" value="ECO:0007669"/>
    <property type="project" value="TreeGrafter"/>
</dbReference>
<protein>
    <recommendedName>
        <fullName evidence="9">Protein Wnt</fullName>
    </recommendedName>
</protein>
<evidence type="ECO:0000256" key="2">
    <source>
        <dbReference type="ARBA" id="ARBA00005683"/>
    </source>
</evidence>
<keyword evidence="10" id="KW-0732">Signal</keyword>
<organism evidence="11 12">
    <name type="scientific">Lingula anatina</name>
    <name type="common">Brachiopod</name>
    <name type="synonym">Lingula unguis</name>
    <dbReference type="NCBI Taxonomy" id="7574"/>
    <lineage>
        <taxon>Eukaryota</taxon>
        <taxon>Metazoa</taxon>
        <taxon>Spiralia</taxon>
        <taxon>Lophotrochozoa</taxon>
        <taxon>Brachiopoda</taxon>
        <taxon>Linguliformea</taxon>
        <taxon>Lingulata</taxon>
        <taxon>Lingulida</taxon>
        <taxon>Linguloidea</taxon>
        <taxon>Lingulidae</taxon>
        <taxon>Lingula</taxon>
    </lineage>
</organism>
<dbReference type="FunFam" id="3.30.2460.20:FF:000001">
    <property type="entry name" value="Wnt homolog"/>
    <property type="match status" value="1"/>
</dbReference>
<dbReference type="OMA" id="CSHNIRF"/>
<dbReference type="PRINTS" id="PR01349">
    <property type="entry name" value="WNTPROTEIN"/>
</dbReference>
<evidence type="ECO:0000256" key="5">
    <source>
        <dbReference type="ARBA" id="ARBA00022530"/>
    </source>
</evidence>
<gene>
    <name evidence="12" type="primary">LOC106155048</name>
</gene>
<dbReference type="GO" id="GO:0005109">
    <property type="term" value="F:frizzled binding"/>
    <property type="evidence" value="ECO:0007669"/>
    <property type="project" value="TreeGrafter"/>
</dbReference>
<dbReference type="AlphaFoldDB" id="A0A1S3HJE4"/>
<keyword evidence="5" id="KW-0272">Extracellular matrix</keyword>
<dbReference type="GeneID" id="106155048"/>
<dbReference type="SMART" id="SM00097">
    <property type="entry name" value="WNT1"/>
    <property type="match status" value="1"/>
</dbReference>
<evidence type="ECO:0000256" key="7">
    <source>
        <dbReference type="ARBA" id="ARBA00023157"/>
    </source>
</evidence>
<evidence type="ECO:0000256" key="10">
    <source>
        <dbReference type="SAM" id="SignalP"/>
    </source>
</evidence>
<dbReference type="Gene3D" id="3.30.2460.20">
    <property type="match status" value="1"/>
</dbReference>
<accession>A0A1S3HJE4</accession>
<evidence type="ECO:0000256" key="4">
    <source>
        <dbReference type="ARBA" id="ARBA00022525"/>
    </source>
</evidence>
<dbReference type="GO" id="GO:0005125">
    <property type="term" value="F:cytokine activity"/>
    <property type="evidence" value="ECO:0007669"/>
    <property type="project" value="TreeGrafter"/>
</dbReference>
<keyword evidence="8" id="KW-0449">Lipoprotein</keyword>
<dbReference type="GO" id="GO:0060070">
    <property type="term" value="P:canonical Wnt signaling pathway"/>
    <property type="evidence" value="ECO:0007669"/>
    <property type="project" value="TreeGrafter"/>
</dbReference>
<keyword evidence="7" id="KW-1015">Disulfide bond</keyword>
<dbReference type="KEGG" id="lak:106155048"/>
<keyword evidence="11" id="KW-1185">Reference proteome</keyword>
<dbReference type="CDD" id="cd19338">
    <property type="entry name" value="Wnt_Wnt6"/>
    <property type="match status" value="1"/>
</dbReference>